<feature type="region of interest" description="Disordered" evidence="1">
    <location>
        <begin position="441"/>
        <end position="468"/>
    </location>
</feature>
<accession>A0A8T2TKQ7</accession>
<comment type="caution">
    <text evidence="2">The sequence shown here is derived from an EMBL/GenBank/DDBJ whole genome shotgun (WGS) entry which is preliminary data.</text>
</comment>
<proteinExistence type="predicted"/>
<evidence type="ECO:0000313" key="2">
    <source>
        <dbReference type="EMBL" id="KAH7421964.1"/>
    </source>
</evidence>
<keyword evidence="3" id="KW-1185">Reference proteome</keyword>
<dbReference type="OrthoDB" id="1933187at2759"/>
<evidence type="ECO:0000256" key="1">
    <source>
        <dbReference type="SAM" id="MobiDB-lite"/>
    </source>
</evidence>
<sequence length="683" mass="75456">MRFSTALSPPRSLDDTTSMANPDHQQEDLLPRLYEAHSALAQIVGQVDRLVSKAHRLNAHSPTGGLDICSLTILLETAVASLQEWIPRFEAATNKACIEDPVRIDDGGAKSIQKSDGCVGVKSFSCRQSVNLSDEFLDQDLMLEAKSNVNLSDSPLVPWPDKMQFFALTPMSKPTRASSLMKLSRSIEATHIAYQEGIQIRTDIIPVNLSPRLDTCAVAIQDTSQSANSPSVKPFDQCVASKEKKFARKPTPYPKRALHADVGITPVNLCVNVEKNKSSRKPTPYPKRVPDKEMHIIPGNPAPAMHKCLESFSNMYDPIILSSAGSLKSHLSEEEEENQIEDSVVPVVNTPARTMEELNENLGVGEIVTPMAFQSLVKRYSNFADACDRFSDSSPLPLATPATAQKQDTNHGPMENEFTDITEYFTAFSPPRSLTLSLLSVNSSPQEKEGPDASHAFPNGETSDSLEDSINLSSQSLMKRYSEFLSTEEEKEGMTDLDAVLAQMLVISPPKTCILMQDNDMESTMKSRKSIQTPLPPPKSPFRTPGLQLMKLADCAFYEDMDLASMKRPGEPPRPPESVRMTPSSDMQFATIKKALGSIKRTPLADLQLSTVRKPGAPLPGEQTLKRELWSRMEAEFASMANVCKSLFTDGSQTEALAIKVEKIRDENRPPRSNFLHPRQHRD</sequence>
<name>A0A8T2TKQ7_CERRI</name>
<dbReference type="AlphaFoldDB" id="A0A8T2TKQ7"/>
<feature type="region of interest" description="Disordered" evidence="1">
    <location>
        <begin position="661"/>
        <end position="683"/>
    </location>
</feature>
<evidence type="ECO:0000313" key="3">
    <source>
        <dbReference type="Proteomes" id="UP000825935"/>
    </source>
</evidence>
<dbReference type="EMBL" id="CM035418">
    <property type="protein sequence ID" value="KAH7421964.1"/>
    <property type="molecule type" value="Genomic_DNA"/>
</dbReference>
<feature type="compositionally biased region" description="Basic and acidic residues" evidence="1">
    <location>
        <begin position="661"/>
        <end position="670"/>
    </location>
</feature>
<dbReference type="Proteomes" id="UP000825935">
    <property type="component" value="Chromosome 13"/>
</dbReference>
<feature type="region of interest" description="Disordered" evidence="1">
    <location>
        <begin position="394"/>
        <end position="415"/>
    </location>
</feature>
<gene>
    <name evidence="2" type="ORF">KP509_13G083600</name>
</gene>
<feature type="region of interest" description="Disordered" evidence="1">
    <location>
        <begin position="1"/>
        <end position="23"/>
    </location>
</feature>
<reference evidence="2" key="1">
    <citation type="submission" date="2021-08" db="EMBL/GenBank/DDBJ databases">
        <title>WGS assembly of Ceratopteris richardii.</title>
        <authorList>
            <person name="Marchant D.B."/>
            <person name="Chen G."/>
            <person name="Jenkins J."/>
            <person name="Shu S."/>
            <person name="Leebens-Mack J."/>
            <person name="Grimwood J."/>
            <person name="Schmutz J."/>
            <person name="Soltis P."/>
            <person name="Soltis D."/>
            <person name="Chen Z.-H."/>
        </authorList>
    </citation>
    <scope>NUCLEOTIDE SEQUENCE</scope>
    <source>
        <strain evidence="2">Whitten #5841</strain>
        <tissue evidence="2">Leaf</tissue>
    </source>
</reference>
<protein>
    <submittedName>
        <fullName evidence="2">Uncharacterized protein</fullName>
    </submittedName>
</protein>
<organism evidence="2 3">
    <name type="scientific">Ceratopteris richardii</name>
    <name type="common">Triangle waterfern</name>
    <dbReference type="NCBI Taxonomy" id="49495"/>
    <lineage>
        <taxon>Eukaryota</taxon>
        <taxon>Viridiplantae</taxon>
        <taxon>Streptophyta</taxon>
        <taxon>Embryophyta</taxon>
        <taxon>Tracheophyta</taxon>
        <taxon>Polypodiopsida</taxon>
        <taxon>Polypodiidae</taxon>
        <taxon>Polypodiales</taxon>
        <taxon>Pteridineae</taxon>
        <taxon>Pteridaceae</taxon>
        <taxon>Parkerioideae</taxon>
        <taxon>Ceratopteris</taxon>
    </lineage>
</organism>
<dbReference type="PANTHER" id="PTHR37238">
    <property type="entry name" value="OS05G0532500 PROTEIN"/>
    <property type="match status" value="1"/>
</dbReference>